<name>A0ABV5SP67_9MICO</name>
<sequence length="68" mass="7092">MTFKHGDPVTGDGITGTIVNVAGPGPLTNVDNTPVWGVETAAGEIRFYRADRLNAEKVGVPPEGETPT</sequence>
<gene>
    <name evidence="1" type="ORF">ACFFQV_04460</name>
</gene>
<organism evidence="1 2">
    <name type="scientific">Agromyces lapidis</name>
    <dbReference type="NCBI Taxonomy" id="279574"/>
    <lineage>
        <taxon>Bacteria</taxon>
        <taxon>Bacillati</taxon>
        <taxon>Actinomycetota</taxon>
        <taxon>Actinomycetes</taxon>
        <taxon>Micrococcales</taxon>
        <taxon>Microbacteriaceae</taxon>
        <taxon>Agromyces</taxon>
    </lineage>
</organism>
<protein>
    <recommendedName>
        <fullName evidence="3">DUF1918 domain-containing protein</fullName>
    </recommendedName>
</protein>
<reference evidence="1 2" key="1">
    <citation type="submission" date="2024-09" db="EMBL/GenBank/DDBJ databases">
        <authorList>
            <person name="Sun Q."/>
            <person name="Mori K."/>
        </authorList>
    </citation>
    <scope>NUCLEOTIDE SEQUENCE [LARGE SCALE GENOMIC DNA]</scope>
    <source>
        <strain evidence="1 2">JCM 14321</strain>
    </source>
</reference>
<evidence type="ECO:0008006" key="3">
    <source>
        <dbReference type="Google" id="ProtNLM"/>
    </source>
</evidence>
<evidence type="ECO:0000313" key="1">
    <source>
        <dbReference type="EMBL" id="MFB9641541.1"/>
    </source>
</evidence>
<keyword evidence="2" id="KW-1185">Reference proteome</keyword>
<dbReference type="EMBL" id="JBHMBL010000001">
    <property type="protein sequence ID" value="MFB9641541.1"/>
    <property type="molecule type" value="Genomic_DNA"/>
</dbReference>
<accession>A0ABV5SP67</accession>
<proteinExistence type="predicted"/>
<dbReference type="RefSeq" id="WP_157423133.1">
    <property type="nucleotide sequence ID" value="NZ_BAAANI010000006.1"/>
</dbReference>
<evidence type="ECO:0000313" key="2">
    <source>
        <dbReference type="Proteomes" id="UP001589667"/>
    </source>
</evidence>
<comment type="caution">
    <text evidence="1">The sequence shown here is derived from an EMBL/GenBank/DDBJ whole genome shotgun (WGS) entry which is preliminary data.</text>
</comment>
<dbReference type="Proteomes" id="UP001589667">
    <property type="component" value="Unassembled WGS sequence"/>
</dbReference>